<dbReference type="AlphaFoldDB" id="D2VK68"/>
<gene>
    <name evidence="1" type="ORF">NAEGRDRAFT_69288</name>
</gene>
<dbReference type="Proteomes" id="UP000006671">
    <property type="component" value="Unassembled WGS sequence"/>
</dbReference>
<dbReference type="GeneID" id="8852898"/>
<dbReference type="InParanoid" id="D2VK68"/>
<evidence type="ECO:0000313" key="1">
    <source>
        <dbReference type="EMBL" id="EFC42895.1"/>
    </source>
</evidence>
<dbReference type="KEGG" id="ngr:NAEGRDRAFT_69288"/>
<keyword evidence="2" id="KW-1185">Reference proteome</keyword>
<evidence type="ECO:0000313" key="2">
    <source>
        <dbReference type="Proteomes" id="UP000006671"/>
    </source>
</evidence>
<dbReference type="OrthoDB" id="10255513at2759"/>
<name>D2VK68_NAEGR</name>
<dbReference type="VEuPathDB" id="AmoebaDB:NAEGRDRAFT_69288"/>
<sequence length="354" mass="40302">MIHNLIIATESGVKLFEKQFMTPVGNSSNMLASLLTAVLVKGKRELFHTMEYFEMQRVALTIVNDGSRRLFCAVITDSDVGNEFPKLIATQTLQKYIEESTKLQQSTQQTLYQTSNIPIPGERKIQNQIGTKSDVLTQNTLPNYQTHDSFGYSRMEPSSYFTGQRVFPSLSNKNGKEITLYPRIRFNGMVSEEEIKSEEPFQLRVDPYVFQVKLRETFLSIVHSILNELRNETGIISADLISKDKDVLCSTSQNLDLQAYSHFLMSNATDIMNAVNDKPRSMEIVLSTATVVKIVQVEMNCNLIVLYQMPQSMLSPTQDIVTEEDMESVVDNIHSVIDWAVKLLRKVQYLQKMT</sequence>
<dbReference type="EMBL" id="GG738877">
    <property type="protein sequence ID" value="EFC42895.1"/>
    <property type="molecule type" value="Genomic_DNA"/>
</dbReference>
<accession>D2VK68</accession>
<dbReference type="RefSeq" id="XP_002675639.1">
    <property type="nucleotide sequence ID" value="XM_002675593.1"/>
</dbReference>
<reference evidence="1 2" key="1">
    <citation type="journal article" date="2010" name="Cell">
        <title>The genome of Naegleria gruberi illuminates early eukaryotic versatility.</title>
        <authorList>
            <person name="Fritz-Laylin L.K."/>
            <person name="Prochnik S.E."/>
            <person name="Ginger M.L."/>
            <person name="Dacks J.B."/>
            <person name="Carpenter M.L."/>
            <person name="Field M.C."/>
            <person name="Kuo A."/>
            <person name="Paredez A."/>
            <person name="Chapman J."/>
            <person name="Pham J."/>
            <person name="Shu S."/>
            <person name="Neupane R."/>
            <person name="Cipriano M."/>
            <person name="Mancuso J."/>
            <person name="Tu H."/>
            <person name="Salamov A."/>
            <person name="Lindquist E."/>
            <person name="Shapiro H."/>
            <person name="Lucas S."/>
            <person name="Grigoriev I.V."/>
            <person name="Cande W.Z."/>
            <person name="Fulton C."/>
            <person name="Rokhsar D.S."/>
            <person name="Dawson S.C."/>
        </authorList>
    </citation>
    <scope>NUCLEOTIDE SEQUENCE [LARGE SCALE GENOMIC DNA]</scope>
    <source>
        <strain evidence="1 2">NEG-M</strain>
    </source>
</reference>
<dbReference type="OMA" id="FCAVITD"/>
<proteinExistence type="predicted"/>
<organism evidence="2">
    <name type="scientific">Naegleria gruberi</name>
    <name type="common">Amoeba</name>
    <dbReference type="NCBI Taxonomy" id="5762"/>
    <lineage>
        <taxon>Eukaryota</taxon>
        <taxon>Discoba</taxon>
        <taxon>Heterolobosea</taxon>
        <taxon>Tetramitia</taxon>
        <taxon>Eutetramitia</taxon>
        <taxon>Vahlkampfiidae</taxon>
        <taxon>Naegleria</taxon>
    </lineage>
</organism>
<protein>
    <submittedName>
        <fullName evidence="1">Predicted protein</fullName>
    </submittedName>
</protein>